<feature type="compositionally biased region" description="Basic and acidic residues" evidence="3">
    <location>
        <begin position="914"/>
        <end position="925"/>
    </location>
</feature>
<feature type="compositionally biased region" description="Basic and acidic residues" evidence="3">
    <location>
        <begin position="754"/>
        <end position="768"/>
    </location>
</feature>
<dbReference type="PANTHER" id="PTHR23113:SF99">
    <property type="entry name" value="RASGEF DOMAIN-CONTAINING PROTEIN"/>
    <property type="match status" value="1"/>
</dbReference>
<dbReference type="SMART" id="SM00147">
    <property type="entry name" value="RasGEF"/>
    <property type="match status" value="1"/>
</dbReference>
<name>A0A137P3V0_CONC2</name>
<feature type="compositionally biased region" description="Basic and acidic residues" evidence="3">
    <location>
        <begin position="850"/>
        <end position="859"/>
    </location>
</feature>
<feature type="compositionally biased region" description="Polar residues" evidence="3">
    <location>
        <begin position="1300"/>
        <end position="1317"/>
    </location>
</feature>
<gene>
    <name evidence="5" type="ORF">CONCODRAFT_7860</name>
</gene>
<dbReference type="InterPro" id="IPR036964">
    <property type="entry name" value="RASGEF_cat_dom_sf"/>
</dbReference>
<feature type="compositionally biased region" description="Polar residues" evidence="3">
    <location>
        <begin position="1415"/>
        <end position="1427"/>
    </location>
</feature>
<feature type="compositionally biased region" description="Basic and acidic residues" evidence="3">
    <location>
        <begin position="670"/>
        <end position="689"/>
    </location>
</feature>
<feature type="compositionally biased region" description="Low complexity" evidence="3">
    <location>
        <begin position="1219"/>
        <end position="1248"/>
    </location>
</feature>
<feature type="compositionally biased region" description="Basic and acidic residues" evidence="3">
    <location>
        <begin position="867"/>
        <end position="892"/>
    </location>
</feature>
<evidence type="ECO:0000259" key="4">
    <source>
        <dbReference type="PROSITE" id="PS50009"/>
    </source>
</evidence>
<feature type="compositionally biased region" description="Polar residues" evidence="3">
    <location>
        <begin position="893"/>
        <end position="907"/>
    </location>
</feature>
<feature type="region of interest" description="Disordered" evidence="3">
    <location>
        <begin position="1411"/>
        <end position="1432"/>
    </location>
</feature>
<evidence type="ECO:0000313" key="5">
    <source>
        <dbReference type="EMBL" id="KXN69702.1"/>
    </source>
</evidence>
<feature type="compositionally biased region" description="Polar residues" evidence="3">
    <location>
        <begin position="926"/>
        <end position="939"/>
    </location>
</feature>
<accession>A0A137P3V0</accession>
<feature type="compositionally biased region" description="Polar residues" evidence="3">
    <location>
        <begin position="992"/>
        <end position="1009"/>
    </location>
</feature>
<feature type="region of interest" description="Disordered" evidence="3">
    <location>
        <begin position="821"/>
        <end position="1013"/>
    </location>
</feature>
<dbReference type="InterPro" id="IPR023578">
    <property type="entry name" value="Ras_GEF_dom_sf"/>
</dbReference>
<organism evidence="5 6">
    <name type="scientific">Conidiobolus coronatus (strain ATCC 28846 / CBS 209.66 / NRRL 28638)</name>
    <name type="common">Delacroixia coronata</name>
    <dbReference type="NCBI Taxonomy" id="796925"/>
    <lineage>
        <taxon>Eukaryota</taxon>
        <taxon>Fungi</taxon>
        <taxon>Fungi incertae sedis</taxon>
        <taxon>Zoopagomycota</taxon>
        <taxon>Entomophthoromycotina</taxon>
        <taxon>Entomophthoromycetes</taxon>
        <taxon>Entomophthorales</taxon>
        <taxon>Ancylistaceae</taxon>
        <taxon>Conidiobolus</taxon>
    </lineage>
</organism>
<protein>
    <recommendedName>
        <fullName evidence="4">Ras-GEF domain-containing protein</fullName>
    </recommendedName>
</protein>
<dbReference type="EMBL" id="KQ964526">
    <property type="protein sequence ID" value="KXN69702.1"/>
    <property type="molecule type" value="Genomic_DNA"/>
</dbReference>
<evidence type="ECO:0000256" key="2">
    <source>
        <dbReference type="PROSITE-ProRule" id="PRU00168"/>
    </source>
</evidence>
<dbReference type="Proteomes" id="UP000070444">
    <property type="component" value="Unassembled WGS sequence"/>
</dbReference>
<evidence type="ECO:0000313" key="6">
    <source>
        <dbReference type="Proteomes" id="UP000070444"/>
    </source>
</evidence>
<dbReference type="PROSITE" id="PS50009">
    <property type="entry name" value="RASGEF_CAT"/>
    <property type="match status" value="1"/>
</dbReference>
<dbReference type="PANTHER" id="PTHR23113">
    <property type="entry name" value="GUANINE NUCLEOTIDE EXCHANGE FACTOR"/>
    <property type="match status" value="1"/>
</dbReference>
<keyword evidence="1 2" id="KW-0344">Guanine-nucleotide releasing factor</keyword>
<dbReference type="InterPro" id="IPR008937">
    <property type="entry name" value="Ras-like_GEF"/>
</dbReference>
<dbReference type="Pfam" id="PF00617">
    <property type="entry name" value="RasGEF"/>
    <property type="match status" value="1"/>
</dbReference>
<sequence>MNIQDELLKADHYFNNNKLREAFNSYIQISETILYRIKDETNIIESNEILSRPINTKFILDSLSHCHKQIQNLLIEKEFEQGQVKDDQVANKYQNEHSQFSEILIPFSPLYKLITINKQAYEVAKERIQAAKRQNSEFSIEAWRRLAEDFRLQRKNWEDVTKQISSASKISMMSIDVALFAKNLTQLDSMLFQKVELQSPIKFLSNNAQSNYALACAHFQLYITSVVTHCIITAGYHPHPTHLQRAHTIQYFIRLAHHLLIQYRNFNSFSAVIQALNSPQVKRLNQVWDLVPQKYCDRLNEYLKLTSEQDRYHFYFMELNQRIEHCQYFGSALLVIPWMHPHFTDGQSIYSNHGSNSASDPSEITLSEYALLFCKPFQSGRASPTMSIGGMSSSTNFSRFRSSRMAADIESHLPPLKLPSNLSSLGEQNIQISHWILTRVKPTQAQLWELSHKVQSASPEDLRKELPLPNTNPEPHSDSLSSSFSLDLDVSNAEIFTGDGKSPDLSSISGESLGADDNILEDLGDEAKIESDSNQDNQNLAKSFLDLRNTPSPIPPPAIDGYSFLNQENPWQAEKPNSNINNYTNGDVNERSLSCSDSLKFETFSQRESNSSPQDFKRASPISSPSLGSSYFHANNLNQLSAFFQNKKESSNHENPLKSEPVIASNELKGSNDDQNEKDHLGTSKKESSQDQNLSAFVQDFESIYNHDEQPSQDKQLENGNVVNAENNDNHIDLPSTTFDENKGEVVDQLNQEAKQEEGAEIENEMHQKKSTTANQIAELENEKKNETPSKELINGISAEQHPELLDNSCSLDEACDENLHVDPAAKNEGGSSIDIDKEHLVNENLQQYEAKEAEKEVLETAEPSENIEHYSKPNGDTEHKQNGFRDSKSQIEDQLQNKAYSEEAQQSSILESSKAESSDGKDNLQNHTKSQVNGSDHSISIIDNAEEKEASQNEDDLMEQGLLSTRKSSTEEKSSSSKIGFKFNPKAQTFVPKSTNNNSFTKSDTSDILESPKIQPVNKNILELEHSTSDDISKAFPIPSNNQDELDKYISNNPYVQTYPTVVTVNQAPQFNGNSERETQSELAPEQQKFASTLSLLKKSNRNLAAPPPNSDLNDQNDKDIVSDLVVKLINPELLSTNQDSQSSTEPKSSKLPSTLSSLKKKSPIFSSDPLSNNLENSQQQSPNQHVTHKSEQSLPNSTEITKKDQNEDNENPQIVRKSLSSLPSKNSTSTDTKLNDSVTNNNNGNDNNLSLNMSSIYNYDNLVPSNVKQIYSLVSSNLKSPTSHIDDEFNDALKQSDELNNNDNSFIESSASDNPLNGPIEYDNEVIEPASNDTNQSNLTNDQSTGNPDINNSELDRAIESPKLDDSMENTPDLVGITPIHSPESGSVRSQSDTLVTPRLELDSISAPFQDFNRPNKSTNLPQSVNHHHHHRANKAPFKWDEDFEGTESLNSISPRSERFDINATQPQATPLGPRINEDDTIEYFSFQAYKAGANPIQKIFKFGLRNPKPSNIQQFKSQTDNLNQVFVPYHHLGFNPNLHNNAFNNPNGVDYSGQIRNGYDRSAQPQLMHEYSYKNKSQKA</sequence>
<dbReference type="InterPro" id="IPR001895">
    <property type="entry name" value="RASGEF_cat_dom"/>
</dbReference>
<feature type="region of interest" description="Disordered" evidence="3">
    <location>
        <begin position="456"/>
        <end position="484"/>
    </location>
</feature>
<keyword evidence="6" id="KW-1185">Reference proteome</keyword>
<reference evidence="5 6" key="1">
    <citation type="journal article" date="2015" name="Genome Biol. Evol.">
        <title>Phylogenomic analyses indicate that early fungi evolved digesting cell walls of algal ancestors of land plants.</title>
        <authorList>
            <person name="Chang Y."/>
            <person name="Wang S."/>
            <person name="Sekimoto S."/>
            <person name="Aerts A.L."/>
            <person name="Choi C."/>
            <person name="Clum A."/>
            <person name="LaButti K.M."/>
            <person name="Lindquist E.A."/>
            <person name="Yee Ngan C."/>
            <person name="Ohm R.A."/>
            <person name="Salamov A.A."/>
            <person name="Grigoriev I.V."/>
            <person name="Spatafora J.W."/>
            <person name="Berbee M.L."/>
        </authorList>
    </citation>
    <scope>NUCLEOTIDE SEQUENCE [LARGE SCALE GENOMIC DNA]</scope>
    <source>
        <strain evidence="5 6">NRRL 28638</strain>
    </source>
</reference>
<feature type="compositionally biased region" description="Polar residues" evidence="3">
    <location>
        <begin position="1138"/>
        <end position="1147"/>
    </location>
</feature>
<dbReference type="Gene3D" id="1.10.840.10">
    <property type="entry name" value="Ras guanine-nucleotide exchange factors catalytic domain"/>
    <property type="match status" value="1"/>
</dbReference>
<dbReference type="OrthoDB" id="10254377at2759"/>
<feature type="compositionally biased region" description="Polar residues" evidence="3">
    <location>
        <begin position="1333"/>
        <end position="1355"/>
    </location>
</feature>
<dbReference type="OMA" id="EMEVRML"/>
<feature type="region of interest" description="Disordered" evidence="3">
    <location>
        <begin position="753"/>
        <end position="789"/>
    </location>
</feature>
<dbReference type="SUPFAM" id="SSF48366">
    <property type="entry name" value="Ras GEF"/>
    <property type="match status" value="1"/>
</dbReference>
<feature type="domain" description="Ras-GEF" evidence="4">
    <location>
        <begin position="176"/>
        <end position="416"/>
    </location>
</feature>
<feature type="region of interest" description="Disordered" evidence="3">
    <location>
        <begin position="1138"/>
        <end position="1248"/>
    </location>
</feature>
<feature type="compositionally biased region" description="Polar residues" evidence="3">
    <location>
        <begin position="1386"/>
        <end position="1396"/>
    </location>
</feature>
<evidence type="ECO:0000256" key="1">
    <source>
        <dbReference type="ARBA" id="ARBA00022658"/>
    </source>
</evidence>
<feature type="compositionally biased region" description="Polar residues" evidence="3">
    <location>
        <begin position="1166"/>
        <end position="1187"/>
    </location>
</feature>
<feature type="region of interest" description="Disordered" evidence="3">
    <location>
        <begin position="1298"/>
        <end position="1396"/>
    </location>
</feature>
<feature type="region of interest" description="Disordered" evidence="3">
    <location>
        <begin position="666"/>
        <end position="692"/>
    </location>
</feature>
<dbReference type="STRING" id="796925.A0A137P3V0"/>
<proteinExistence type="predicted"/>
<dbReference type="GO" id="GO:0005085">
    <property type="term" value="F:guanyl-nucleotide exchange factor activity"/>
    <property type="evidence" value="ECO:0007669"/>
    <property type="project" value="UniProtKB-KW"/>
</dbReference>
<evidence type="ECO:0000256" key="3">
    <source>
        <dbReference type="SAM" id="MobiDB-lite"/>
    </source>
</evidence>
<feature type="compositionally biased region" description="Basic and acidic residues" evidence="3">
    <location>
        <begin position="1356"/>
        <end position="1368"/>
    </location>
</feature>
<dbReference type="GO" id="GO:0007264">
    <property type="term" value="P:small GTPase-mediated signal transduction"/>
    <property type="evidence" value="ECO:0007669"/>
    <property type="project" value="InterPro"/>
</dbReference>